<accession>A0AAV2NL06</accession>
<dbReference type="AlphaFoldDB" id="A0AAV2NL06"/>
<sequence>MDQGFSLSIQGTLYRVIKIIQLTFITVHSRRERTTINGRYLDYYRSEYESDTLIIVSTPDADPSLSRRVTDQGVALSFERRYLADVYESGFVKRAWVLDPNRQALRVAHESTTNCADRLHIRMAGCLFHLPSFSRTSETFSMR</sequence>
<evidence type="ECO:0000313" key="2">
    <source>
        <dbReference type="Proteomes" id="UP001497644"/>
    </source>
</evidence>
<keyword evidence="2" id="KW-1185">Reference proteome</keyword>
<proteinExistence type="predicted"/>
<organism evidence="1 2">
    <name type="scientific">Lasius platythorax</name>
    <dbReference type="NCBI Taxonomy" id="488582"/>
    <lineage>
        <taxon>Eukaryota</taxon>
        <taxon>Metazoa</taxon>
        <taxon>Ecdysozoa</taxon>
        <taxon>Arthropoda</taxon>
        <taxon>Hexapoda</taxon>
        <taxon>Insecta</taxon>
        <taxon>Pterygota</taxon>
        <taxon>Neoptera</taxon>
        <taxon>Endopterygota</taxon>
        <taxon>Hymenoptera</taxon>
        <taxon>Apocrita</taxon>
        <taxon>Aculeata</taxon>
        <taxon>Formicoidea</taxon>
        <taxon>Formicidae</taxon>
        <taxon>Formicinae</taxon>
        <taxon>Lasius</taxon>
        <taxon>Lasius</taxon>
    </lineage>
</organism>
<dbReference type="Proteomes" id="UP001497644">
    <property type="component" value="Chromosome 2"/>
</dbReference>
<protein>
    <submittedName>
        <fullName evidence="1">Uncharacterized protein</fullName>
    </submittedName>
</protein>
<gene>
    <name evidence="1" type="ORF">LPLAT_LOCUS6229</name>
</gene>
<reference evidence="1" key="1">
    <citation type="submission" date="2024-04" db="EMBL/GenBank/DDBJ databases">
        <authorList>
            <consortium name="Molecular Ecology Group"/>
        </authorList>
    </citation>
    <scope>NUCLEOTIDE SEQUENCE</scope>
</reference>
<name>A0AAV2NL06_9HYME</name>
<evidence type="ECO:0000313" key="1">
    <source>
        <dbReference type="EMBL" id="CAL1680157.1"/>
    </source>
</evidence>
<dbReference type="EMBL" id="OZ034825">
    <property type="protein sequence ID" value="CAL1680157.1"/>
    <property type="molecule type" value="Genomic_DNA"/>
</dbReference>